<feature type="transmembrane region" description="Helical" evidence="5">
    <location>
        <begin position="244"/>
        <end position="271"/>
    </location>
</feature>
<protein>
    <recommendedName>
        <fullName evidence="6">G-protein coupled receptors family 2 profile 2 domain-containing protein</fullName>
    </recommendedName>
</protein>
<feature type="transmembrane region" description="Helical" evidence="5">
    <location>
        <begin position="191"/>
        <end position="211"/>
    </location>
</feature>
<name>A0A0T6BA07_9SCAR</name>
<feature type="transmembrane region" description="Helical" evidence="5">
    <location>
        <begin position="301"/>
        <end position="318"/>
    </location>
</feature>
<dbReference type="Pfam" id="PF00002">
    <property type="entry name" value="7tm_2"/>
    <property type="match status" value="1"/>
</dbReference>
<dbReference type="GO" id="GO:0008528">
    <property type="term" value="F:G protein-coupled peptide receptor activity"/>
    <property type="evidence" value="ECO:0007669"/>
    <property type="project" value="TreeGrafter"/>
</dbReference>
<keyword evidence="3 5" id="KW-1133">Transmembrane helix</keyword>
<dbReference type="Gene3D" id="1.20.1070.10">
    <property type="entry name" value="Rhodopsin 7-helix transmembrane proteins"/>
    <property type="match status" value="1"/>
</dbReference>
<evidence type="ECO:0000313" key="7">
    <source>
        <dbReference type="EMBL" id="KRT84169.1"/>
    </source>
</evidence>
<feature type="transmembrane region" description="Helical" evidence="5">
    <location>
        <begin position="113"/>
        <end position="134"/>
    </location>
</feature>
<feature type="transmembrane region" description="Helical" evidence="5">
    <location>
        <begin position="338"/>
        <end position="357"/>
    </location>
</feature>
<reference evidence="7 8" key="1">
    <citation type="submission" date="2015-09" db="EMBL/GenBank/DDBJ databases">
        <title>Draft genome of the scarab beetle Oryctes borbonicus.</title>
        <authorList>
            <person name="Meyer J.M."/>
            <person name="Markov G.V."/>
            <person name="Baskaran P."/>
            <person name="Herrmann M."/>
            <person name="Sommer R.J."/>
            <person name="Roedelsperger C."/>
        </authorList>
    </citation>
    <scope>NUCLEOTIDE SEQUENCE [LARGE SCALE GENOMIC DNA]</scope>
    <source>
        <strain evidence="7">OB123</strain>
        <tissue evidence="7">Whole animal</tissue>
    </source>
</reference>
<feature type="domain" description="G-protein coupled receptors family 2 profile 2" evidence="6">
    <location>
        <begin position="81"/>
        <end position="359"/>
    </location>
</feature>
<feature type="transmembrane region" description="Helical" evidence="5">
    <location>
        <begin position="146"/>
        <end position="170"/>
    </location>
</feature>
<dbReference type="CDD" id="cd15039">
    <property type="entry name" value="7tmB3_Methuselah-like"/>
    <property type="match status" value="1"/>
</dbReference>
<dbReference type="InterPro" id="IPR051384">
    <property type="entry name" value="Mth_GPCR"/>
</dbReference>
<evidence type="ECO:0000313" key="8">
    <source>
        <dbReference type="Proteomes" id="UP000051574"/>
    </source>
</evidence>
<proteinExistence type="predicted"/>
<dbReference type="PANTHER" id="PTHR47154">
    <property type="entry name" value="G-PROTEIN COUPLED RECEPTOR MTH-RELATED"/>
    <property type="match status" value="1"/>
</dbReference>
<dbReference type="InterPro" id="IPR017981">
    <property type="entry name" value="GPCR_2-like_7TM"/>
</dbReference>
<keyword evidence="4 5" id="KW-0472">Membrane</keyword>
<evidence type="ECO:0000256" key="4">
    <source>
        <dbReference type="ARBA" id="ARBA00023136"/>
    </source>
</evidence>
<dbReference type="OrthoDB" id="6134459at2759"/>
<comment type="subcellular location">
    <subcellularLocation>
        <location evidence="1">Membrane</location>
        <topology evidence="1">Multi-pass membrane protein</topology>
    </subcellularLocation>
</comment>
<organism evidence="7 8">
    <name type="scientific">Oryctes borbonicus</name>
    <dbReference type="NCBI Taxonomy" id="1629725"/>
    <lineage>
        <taxon>Eukaryota</taxon>
        <taxon>Metazoa</taxon>
        <taxon>Ecdysozoa</taxon>
        <taxon>Arthropoda</taxon>
        <taxon>Hexapoda</taxon>
        <taxon>Insecta</taxon>
        <taxon>Pterygota</taxon>
        <taxon>Neoptera</taxon>
        <taxon>Endopterygota</taxon>
        <taxon>Coleoptera</taxon>
        <taxon>Polyphaga</taxon>
        <taxon>Scarabaeiformia</taxon>
        <taxon>Scarabaeidae</taxon>
        <taxon>Dynastinae</taxon>
        <taxon>Oryctes</taxon>
    </lineage>
</organism>
<evidence type="ECO:0000256" key="1">
    <source>
        <dbReference type="ARBA" id="ARBA00004141"/>
    </source>
</evidence>
<dbReference type="GO" id="GO:0005886">
    <property type="term" value="C:plasma membrane"/>
    <property type="evidence" value="ECO:0007669"/>
    <property type="project" value="TreeGrafter"/>
</dbReference>
<evidence type="ECO:0000256" key="3">
    <source>
        <dbReference type="ARBA" id="ARBA00022989"/>
    </source>
</evidence>
<dbReference type="AlphaFoldDB" id="A0A0T6BA07"/>
<dbReference type="PROSITE" id="PS50261">
    <property type="entry name" value="G_PROTEIN_RECEP_F2_4"/>
    <property type="match status" value="1"/>
</dbReference>
<feature type="transmembrane region" description="Helical" evidence="5">
    <location>
        <begin position="86"/>
        <end position="106"/>
    </location>
</feature>
<accession>A0A0T6BA07</accession>
<feature type="non-terminal residue" evidence="7">
    <location>
        <position position="1"/>
    </location>
</feature>
<comment type="caution">
    <text evidence="7">The sequence shown here is derived from an EMBL/GenBank/DDBJ whole genome shotgun (WGS) entry which is preliminary data.</text>
</comment>
<evidence type="ECO:0000256" key="2">
    <source>
        <dbReference type="ARBA" id="ARBA00022692"/>
    </source>
</evidence>
<keyword evidence="2 5" id="KW-0812">Transmembrane</keyword>
<gene>
    <name evidence="7" type="ORF">AMK59_1405</name>
</gene>
<dbReference type="PANTHER" id="PTHR47154:SF2">
    <property type="entry name" value="G-PROTEIN COUPLED RECEPTOR MTH-RELATED"/>
    <property type="match status" value="1"/>
</dbReference>
<dbReference type="EMBL" id="LJIG01002771">
    <property type="protein sequence ID" value="KRT84169.1"/>
    <property type="molecule type" value="Genomic_DNA"/>
</dbReference>
<evidence type="ECO:0000256" key="5">
    <source>
        <dbReference type="SAM" id="Phobius"/>
    </source>
</evidence>
<sequence>RDSVERNETFNAVMISEPCRRYIGNAKYNYSITEDGTTAIYELGTLKHFSLEENYYCMEYIQMMNKHEILLCMTHTRLEPTSGVKGAIMILSCVCLVLTVIGYFVLPDLKNLIGNIVITYCSCLSVAYILLTYLHFYPDPGKLCDFFAFAIAFSFLTAFTWMTILSYEIWRVLGSMVTEYGHRLPGERKRYLLYCIAGWSLPIGVISINFIDYSYNAFPESIHLVLGKVRCVFENIRSEGMYGYIFHFVVPCGILLFVNLIIFAKTISYIFRVKNEIRRMKVLDSNMKQKRWKTLIADKEKVGMVIRIFLLMGINWLFETLSSIVDMQKNKTLSTIETIFDTINALEGVFIFCIFMFKKKILKSLLNIWNIKKKNRRTSVATCSTEVVMLPTSVKTSQS</sequence>
<evidence type="ECO:0000259" key="6">
    <source>
        <dbReference type="PROSITE" id="PS50261"/>
    </source>
</evidence>
<dbReference type="InterPro" id="IPR000832">
    <property type="entry name" value="GPCR_2_secretin-like"/>
</dbReference>
<dbReference type="GO" id="GO:0007166">
    <property type="term" value="P:cell surface receptor signaling pathway"/>
    <property type="evidence" value="ECO:0007669"/>
    <property type="project" value="InterPro"/>
</dbReference>
<keyword evidence="8" id="KW-1185">Reference proteome</keyword>
<dbReference type="Proteomes" id="UP000051574">
    <property type="component" value="Unassembled WGS sequence"/>
</dbReference>